<protein>
    <submittedName>
        <fullName evidence="1">Uncharacterized protein</fullName>
    </submittedName>
</protein>
<dbReference type="OrthoDB" id="1747743at2759"/>
<accession>A0A371EH85</accession>
<dbReference type="EMBL" id="QJKJ01013919">
    <property type="protein sequence ID" value="RDX65407.1"/>
    <property type="molecule type" value="Genomic_DNA"/>
</dbReference>
<dbReference type="AlphaFoldDB" id="A0A371EH85"/>
<evidence type="ECO:0000313" key="2">
    <source>
        <dbReference type="Proteomes" id="UP000257109"/>
    </source>
</evidence>
<proteinExistence type="predicted"/>
<comment type="caution">
    <text evidence="1">The sequence shown here is derived from an EMBL/GenBank/DDBJ whole genome shotgun (WGS) entry which is preliminary data.</text>
</comment>
<organism evidence="1 2">
    <name type="scientific">Mucuna pruriens</name>
    <name type="common">Velvet bean</name>
    <name type="synonym">Dolichos pruriens</name>
    <dbReference type="NCBI Taxonomy" id="157652"/>
    <lineage>
        <taxon>Eukaryota</taxon>
        <taxon>Viridiplantae</taxon>
        <taxon>Streptophyta</taxon>
        <taxon>Embryophyta</taxon>
        <taxon>Tracheophyta</taxon>
        <taxon>Spermatophyta</taxon>
        <taxon>Magnoliopsida</taxon>
        <taxon>eudicotyledons</taxon>
        <taxon>Gunneridae</taxon>
        <taxon>Pentapetalae</taxon>
        <taxon>rosids</taxon>
        <taxon>fabids</taxon>
        <taxon>Fabales</taxon>
        <taxon>Fabaceae</taxon>
        <taxon>Papilionoideae</taxon>
        <taxon>50 kb inversion clade</taxon>
        <taxon>NPAAA clade</taxon>
        <taxon>indigoferoid/millettioid clade</taxon>
        <taxon>Phaseoleae</taxon>
        <taxon>Mucuna</taxon>
    </lineage>
</organism>
<gene>
    <name evidence="1" type="ORF">CR513_55935</name>
</gene>
<evidence type="ECO:0000313" key="1">
    <source>
        <dbReference type="EMBL" id="RDX65407.1"/>
    </source>
</evidence>
<reference evidence="1" key="1">
    <citation type="submission" date="2018-05" db="EMBL/GenBank/DDBJ databases">
        <title>Draft genome of Mucuna pruriens seed.</title>
        <authorList>
            <person name="Nnadi N.E."/>
            <person name="Vos R."/>
            <person name="Hasami M.H."/>
            <person name="Devisetty U.K."/>
            <person name="Aguiy J.C."/>
        </authorList>
    </citation>
    <scope>NUCLEOTIDE SEQUENCE [LARGE SCALE GENOMIC DNA]</scope>
    <source>
        <strain evidence="1">JCA_2017</strain>
    </source>
</reference>
<dbReference type="Proteomes" id="UP000257109">
    <property type="component" value="Unassembled WGS sequence"/>
</dbReference>
<keyword evidence="2" id="KW-1185">Reference proteome</keyword>
<sequence length="67" mass="7565">MREPLLLVPTNMSLNVAYSFVVSKPIGFTQLLEEFREVFLKDVPHGLPPLRGNQRDMKASGNPIAHF</sequence>
<feature type="non-terminal residue" evidence="1">
    <location>
        <position position="1"/>
    </location>
</feature>
<name>A0A371EH85_MUCPR</name>